<name>A0A5M3T531_LIMPL</name>
<evidence type="ECO:0000313" key="1">
    <source>
        <dbReference type="EMBL" id="GCE94823.1"/>
    </source>
</evidence>
<proteinExistence type="predicted"/>
<protein>
    <submittedName>
        <fullName evidence="1">Uncharacterized protein</fullName>
    </submittedName>
</protein>
<comment type="caution">
    <text evidence="1">The sequence shown here is derived from an EMBL/GenBank/DDBJ whole genome shotgun (WGS) entry which is preliminary data.</text>
</comment>
<gene>
    <name evidence="1" type="ORF">NIES46_28830</name>
</gene>
<evidence type="ECO:0000313" key="2">
    <source>
        <dbReference type="Proteomes" id="UP000326169"/>
    </source>
</evidence>
<dbReference type="RefSeq" id="WP_006619154.1">
    <property type="nucleotide sequence ID" value="NZ_BIMW01000108.1"/>
</dbReference>
<organism evidence="1 2">
    <name type="scientific">Limnospira platensis NIES-46</name>
    <dbReference type="NCBI Taxonomy" id="1236695"/>
    <lineage>
        <taxon>Bacteria</taxon>
        <taxon>Bacillati</taxon>
        <taxon>Cyanobacteriota</taxon>
        <taxon>Cyanophyceae</taxon>
        <taxon>Oscillatoriophycideae</taxon>
        <taxon>Oscillatoriales</taxon>
        <taxon>Sirenicapillariaceae</taxon>
        <taxon>Limnospira</taxon>
    </lineage>
</organism>
<keyword evidence="2" id="KW-1185">Reference proteome</keyword>
<sequence length="221" mass="24772">MTYIINPNFHILGGFEVNARHIDSALSQTNQFLETIPAAVYKNIDYKTTSSIVGSMFCQSIAEVTEAIVNPIEKGHPDLIPKGSENSPEEELRNYPVGLEVKCTIGNITKGANLRAGQPRINALEGITWQAHHQEVKELLGLVWDFVLNEQDFNYPKVTAIFYANNLTQDDWGNISGTRGRNTKVTGMKVSGKQKMGQGWVAVIDDYLYKQVYQMIMKFSI</sequence>
<dbReference type="Proteomes" id="UP000326169">
    <property type="component" value="Unassembled WGS sequence"/>
</dbReference>
<accession>A0A5M3T531</accession>
<dbReference type="EMBL" id="BIMW01000108">
    <property type="protein sequence ID" value="GCE94823.1"/>
    <property type="molecule type" value="Genomic_DNA"/>
</dbReference>
<reference evidence="1 2" key="1">
    <citation type="journal article" date="2019" name="J Genomics">
        <title>The Draft Genome of a Hydrogen-producing Cyanobacterium, Arthrospira platensis NIES-46.</title>
        <authorList>
            <person name="Suzuki S."/>
            <person name="Yamaguchi H."/>
            <person name="Kawachi M."/>
        </authorList>
    </citation>
    <scope>NUCLEOTIDE SEQUENCE [LARGE SCALE GENOMIC DNA]</scope>
    <source>
        <strain evidence="1 2">NIES-46</strain>
    </source>
</reference>
<dbReference type="GeneID" id="301683707"/>